<dbReference type="GO" id="GO:0003676">
    <property type="term" value="F:nucleic acid binding"/>
    <property type="evidence" value="ECO:0007669"/>
    <property type="project" value="InterPro"/>
</dbReference>
<sequence length="77" mass="8773">FVHRERYSILAAMAVEGFVGTRVVEGSVDSDEFFDFIVEDILPQMNPYPQDRSVLILDNCVIHKSALLREMVEAKSK</sequence>
<dbReference type="HOGENOM" id="CLU_188058_1_0_1"/>
<feature type="domain" description="Tc1-like transposase DDE" evidence="1">
    <location>
        <begin position="3"/>
        <end position="75"/>
    </location>
</feature>
<dbReference type="EMBL" id="KN838620">
    <property type="protein sequence ID" value="KIK00677.1"/>
    <property type="molecule type" value="Genomic_DNA"/>
</dbReference>
<accession>A0A0C9XSE7</accession>
<dbReference type="InterPro" id="IPR036397">
    <property type="entry name" value="RNaseH_sf"/>
</dbReference>
<feature type="non-terminal residue" evidence="2">
    <location>
        <position position="77"/>
    </location>
</feature>
<dbReference type="AlphaFoldDB" id="A0A0C9XSE7"/>
<keyword evidence="3" id="KW-1185">Reference proteome</keyword>
<proteinExistence type="predicted"/>
<reference evidence="3" key="2">
    <citation type="submission" date="2015-01" db="EMBL/GenBank/DDBJ databases">
        <title>Evolutionary Origins and Diversification of the Mycorrhizal Mutualists.</title>
        <authorList>
            <consortium name="DOE Joint Genome Institute"/>
            <consortium name="Mycorrhizal Genomics Consortium"/>
            <person name="Kohler A."/>
            <person name="Kuo A."/>
            <person name="Nagy L.G."/>
            <person name="Floudas D."/>
            <person name="Copeland A."/>
            <person name="Barry K.W."/>
            <person name="Cichocki N."/>
            <person name="Veneault-Fourrey C."/>
            <person name="LaButti K."/>
            <person name="Lindquist E.A."/>
            <person name="Lipzen A."/>
            <person name="Lundell T."/>
            <person name="Morin E."/>
            <person name="Murat C."/>
            <person name="Riley R."/>
            <person name="Ohm R."/>
            <person name="Sun H."/>
            <person name="Tunlid A."/>
            <person name="Henrissat B."/>
            <person name="Grigoriev I.V."/>
            <person name="Hibbett D.S."/>
            <person name="Martin F."/>
        </authorList>
    </citation>
    <scope>NUCLEOTIDE SEQUENCE [LARGE SCALE GENOMIC DNA]</scope>
    <source>
        <strain evidence="3">LaAM-08-1</strain>
    </source>
</reference>
<dbReference type="OrthoDB" id="2266637at2759"/>
<reference evidence="2 3" key="1">
    <citation type="submission" date="2014-04" db="EMBL/GenBank/DDBJ databases">
        <authorList>
            <consortium name="DOE Joint Genome Institute"/>
            <person name="Kuo A."/>
            <person name="Kohler A."/>
            <person name="Nagy L.G."/>
            <person name="Floudas D."/>
            <person name="Copeland A."/>
            <person name="Barry K.W."/>
            <person name="Cichocki N."/>
            <person name="Veneault-Fourrey C."/>
            <person name="LaButti K."/>
            <person name="Lindquist E.A."/>
            <person name="Lipzen A."/>
            <person name="Lundell T."/>
            <person name="Morin E."/>
            <person name="Murat C."/>
            <person name="Sun H."/>
            <person name="Tunlid A."/>
            <person name="Henrissat B."/>
            <person name="Grigoriev I.V."/>
            <person name="Hibbett D.S."/>
            <person name="Martin F."/>
            <person name="Nordberg H.P."/>
            <person name="Cantor M.N."/>
            <person name="Hua S.X."/>
        </authorList>
    </citation>
    <scope>NUCLEOTIDE SEQUENCE [LARGE SCALE GENOMIC DNA]</scope>
    <source>
        <strain evidence="2 3">LaAM-08-1</strain>
    </source>
</reference>
<organism evidence="2 3">
    <name type="scientific">Laccaria amethystina LaAM-08-1</name>
    <dbReference type="NCBI Taxonomy" id="1095629"/>
    <lineage>
        <taxon>Eukaryota</taxon>
        <taxon>Fungi</taxon>
        <taxon>Dikarya</taxon>
        <taxon>Basidiomycota</taxon>
        <taxon>Agaricomycotina</taxon>
        <taxon>Agaricomycetes</taxon>
        <taxon>Agaricomycetidae</taxon>
        <taxon>Agaricales</taxon>
        <taxon>Agaricineae</taxon>
        <taxon>Hydnangiaceae</taxon>
        <taxon>Laccaria</taxon>
    </lineage>
</organism>
<feature type="non-terminal residue" evidence="2">
    <location>
        <position position="1"/>
    </location>
</feature>
<dbReference type="InterPro" id="IPR038717">
    <property type="entry name" value="Tc1-like_DDE_dom"/>
</dbReference>
<protein>
    <recommendedName>
        <fullName evidence="1">Tc1-like transposase DDE domain-containing protein</fullName>
    </recommendedName>
</protein>
<dbReference type="Proteomes" id="UP000054477">
    <property type="component" value="Unassembled WGS sequence"/>
</dbReference>
<evidence type="ECO:0000313" key="2">
    <source>
        <dbReference type="EMBL" id="KIK00677.1"/>
    </source>
</evidence>
<gene>
    <name evidence="2" type="ORF">K443DRAFT_76879</name>
</gene>
<name>A0A0C9XSE7_9AGAR</name>
<dbReference type="Gene3D" id="3.30.420.10">
    <property type="entry name" value="Ribonuclease H-like superfamily/Ribonuclease H"/>
    <property type="match status" value="1"/>
</dbReference>
<evidence type="ECO:0000259" key="1">
    <source>
        <dbReference type="Pfam" id="PF13358"/>
    </source>
</evidence>
<evidence type="ECO:0000313" key="3">
    <source>
        <dbReference type="Proteomes" id="UP000054477"/>
    </source>
</evidence>
<dbReference type="Pfam" id="PF13358">
    <property type="entry name" value="DDE_3"/>
    <property type="match status" value="1"/>
</dbReference>
<dbReference type="STRING" id="1095629.A0A0C9XSE7"/>